<evidence type="ECO:0000313" key="4">
    <source>
        <dbReference type="Proteomes" id="UP000503462"/>
    </source>
</evidence>
<dbReference type="Gene3D" id="3.40.50.300">
    <property type="entry name" value="P-loop containing nucleotide triphosphate hydrolases"/>
    <property type="match status" value="1"/>
</dbReference>
<feature type="compositionally biased region" description="Basic and acidic residues" evidence="1">
    <location>
        <begin position="543"/>
        <end position="554"/>
    </location>
</feature>
<dbReference type="PANTHER" id="PTHR43603:SF1">
    <property type="entry name" value="ZINC-REGULATED GTPASE METALLOPROTEIN ACTIVATOR 1"/>
    <property type="match status" value="1"/>
</dbReference>
<feature type="region of interest" description="Disordered" evidence="1">
    <location>
        <begin position="527"/>
        <end position="581"/>
    </location>
</feature>
<accession>A0A6H0XPL2</accession>
<evidence type="ECO:0000259" key="2">
    <source>
        <dbReference type="SMART" id="SM00833"/>
    </source>
</evidence>
<dbReference type="CDD" id="cd03112">
    <property type="entry name" value="CobW-like"/>
    <property type="match status" value="1"/>
</dbReference>
<dbReference type="SUPFAM" id="SSF90002">
    <property type="entry name" value="Hypothetical protein YjiA, C-terminal domain"/>
    <property type="match status" value="1"/>
</dbReference>
<dbReference type="InterPro" id="IPR027417">
    <property type="entry name" value="P-loop_NTPase"/>
</dbReference>
<dbReference type="SUPFAM" id="SSF52540">
    <property type="entry name" value="P-loop containing nucleoside triphosphate hydrolases"/>
    <property type="match status" value="1"/>
</dbReference>
<gene>
    <name evidence="3" type="ORF">AMS68_001937</name>
</gene>
<dbReference type="InterPro" id="IPR003495">
    <property type="entry name" value="CobW/HypB/UreG_nucleotide-bd"/>
</dbReference>
<dbReference type="OrthoDB" id="272672at2759"/>
<dbReference type="Pfam" id="PF02492">
    <property type="entry name" value="cobW"/>
    <property type="match status" value="2"/>
</dbReference>
<keyword evidence="4" id="KW-1185">Reference proteome</keyword>
<dbReference type="Pfam" id="PF07683">
    <property type="entry name" value="CobW_C"/>
    <property type="match status" value="1"/>
</dbReference>
<dbReference type="AlphaFoldDB" id="A0A6H0XPL2"/>
<proteinExistence type="predicted"/>
<evidence type="ECO:0000313" key="3">
    <source>
        <dbReference type="EMBL" id="QIW96419.1"/>
    </source>
</evidence>
<dbReference type="EMBL" id="CP051139">
    <property type="protein sequence ID" value="QIW96419.1"/>
    <property type="molecule type" value="Genomic_DNA"/>
</dbReference>
<dbReference type="Proteomes" id="UP000503462">
    <property type="component" value="Chromosome 1"/>
</dbReference>
<dbReference type="PANTHER" id="PTHR43603">
    <property type="entry name" value="COBW DOMAIN-CONTAINING PROTEIN DDB_G0274527"/>
    <property type="match status" value="1"/>
</dbReference>
<feature type="compositionally biased region" description="Acidic residues" evidence="1">
    <location>
        <begin position="530"/>
        <end position="542"/>
    </location>
</feature>
<dbReference type="SMART" id="SM00833">
    <property type="entry name" value="CobW_C"/>
    <property type="match status" value="1"/>
</dbReference>
<name>A0A6H0XPL2_9PEZI</name>
<dbReference type="InterPro" id="IPR011629">
    <property type="entry name" value="CobW-like_C"/>
</dbReference>
<feature type="domain" description="CobW C-terminal" evidence="2">
    <location>
        <begin position="314"/>
        <end position="489"/>
    </location>
</feature>
<evidence type="ECO:0000256" key="1">
    <source>
        <dbReference type="SAM" id="MobiDB-lite"/>
    </source>
</evidence>
<feature type="compositionally biased region" description="Acidic residues" evidence="1">
    <location>
        <begin position="347"/>
        <end position="376"/>
    </location>
</feature>
<sequence length="581" mass="65216">MAVATVTKTKAAAALRLKADAPVKALPVTLLSGFLGSGKTTLLQHILRSEHGLRIAVIVNDIGEVNIDANLIRGTHRLTKTEEKIIALQNGCICCTLRGDLLEELVRLAELAEFDYIIVESSGISEPEQVAETFDSRLAEQISALGEGPEGLDESTLAALKRIKEAGGLERFAKLDTTCTVIDAFTIYHDFETADLLSARRDDVNAEDERTVSDLMVDQIEFADVIVLNKVDMISAEKRESVLGLIKRLNHRAKILESNYGKIDVREIVNTGMFNLEAAQTGYGWLQDLHEMTIREVAGKKMVTPKPETEEYNVRNFVYVRRRPFHPRRLFALLHDKFILQHPMHDEEVESESMDEDMEDEEEEDETMEDVDEEDPLEMPDPATILANKRVHPLFARLFRSKGEYWLATRPGRAGEWSQAGAMLTLAGGRPWFVCIDRSEWETGNAEIDELVDHDLTEGGKLGDRRQEIVFIGEKLDIPAIEATLDACLLTDAEWKSWQDIMLKGSGPNRMESEEFNQKVDQLNNLFDDGFPDWDEPDENEDDHAGHDHSHSEHTQTIGKTNGNGGAVKTKHGIRKDGTVY</sequence>
<protein>
    <recommendedName>
        <fullName evidence="2">CobW C-terminal domain-containing protein</fullName>
    </recommendedName>
</protein>
<organism evidence="3 4">
    <name type="scientific">Peltaster fructicola</name>
    <dbReference type="NCBI Taxonomy" id="286661"/>
    <lineage>
        <taxon>Eukaryota</taxon>
        <taxon>Fungi</taxon>
        <taxon>Dikarya</taxon>
        <taxon>Ascomycota</taxon>
        <taxon>Pezizomycotina</taxon>
        <taxon>Dothideomycetes</taxon>
        <taxon>Dothideomycetes incertae sedis</taxon>
        <taxon>Peltaster</taxon>
    </lineage>
</organism>
<reference evidence="3 4" key="1">
    <citation type="journal article" date="2016" name="Sci. Rep.">
        <title>Peltaster fructicola genome reveals evolution from an invasive phytopathogen to an ectophytic parasite.</title>
        <authorList>
            <person name="Xu C."/>
            <person name="Chen H."/>
            <person name="Gleason M.L."/>
            <person name="Xu J.R."/>
            <person name="Liu H."/>
            <person name="Zhang R."/>
            <person name="Sun G."/>
        </authorList>
    </citation>
    <scope>NUCLEOTIDE SEQUENCE [LARGE SCALE GENOMIC DNA]</scope>
    <source>
        <strain evidence="3 4">LNHT1506</strain>
    </source>
</reference>
<dbReference type="InterPro" id="IPR051927">
    <property type="entry name" value="Zn_Chap_cDPG_Synth"/>
</dbReference>
<feature type="region of interest" description="Disordered" evidence="1">
    <location>
        <begin position="346"/>
        <end position="376"/>
    </location>
</feature>